<protein>
    <submittedName>
        <fullName evidence="2">GNAT family N-acetyltransferase</fullName>
    </submittedName>
</protein>
<dbReference type="PANTHER" id="PTHR43792:SF1">
    <property type="entry name" value="N-ACETYLTRANSFERASE DOMAIN-CONTAINING PROTEIN"/>
    <property type="match status" value="1"/>
</dbReference>
<evidence type="ECO:0000313" key="3">
    <source>
        <dbReference type="Proteomes" id="UP001385892"/>
    </source>
</evidence>
<dbReference type="InterPro" id="IPR000182">
    <property type="entry name" value="GNAT_dom"/>
</dbReference>
<dbReference type="InterPro" id="IPR051531">
    <property type="entry name" value="N-acetyltransferase"/>
</dbReference>
<proteinExistence type="predicted"/>
<reference evidence="2 3" key="1">
    <citation type="submission" date="2024-03" db="EMBL/GenBank/DDBJ databases">
        <title>Novel species of the genus Variovorax.</title>
        <authorList>
            <person name="Liu Q."/>
            <person name="Xin Y.-H."/>
        </authorList>
    </citation>
    <scope>NUCLEOTIDE SEQUENCE [LARGE SCALE GENOMIC DNA]</scope>
    <source>
        <strain evidence="2 3">KACC 18900</strain>
    </source>
</reference>
<evidence type="ECO:0000259" key="1">
    <source>
        <dbReference type="PROSITE" id="PS51186"/>
    </source>
</evidence>
<dbReference type="InterPro" id="IPR016181">
    <property type="entry name" value="Acyl_CoA_acyltransferase"/>
</dbReference>
<accession>A0ABU8WXP5</accession>
<dbReference type="Gene3D" id="3.40.630.30">
    <property type="match status" value="1"/>
</dbReference>
<dbReference type="Pfam" id="PF13302">
    <property type="entry name" value="Acetyltransf_3"/>
    <property type="match status" value="1"/>
</dbReference>
<dbReference type="EMBL" id="JBBKZT010000021">
    <property type="protein sequence ID" value="MEJ8851257.1"/>
    <property type="molecule type" value="Genomic_DNA"/>
</dbReference>
<evidence type="ECO:0000313" key="2">
    <source>
        <dbReference type="EMBL" id="MEJ8851257.1"/>
    </source>
</evidence>
<keyword evidence="3" id="KW-1185">Reference proteome</keyword>
<name>A0ABU8WXP5_9BURK</name>
<dbReference type="SUPFAM" id="SSF55729">
    <property type="entry name" value="Acyl-CoA N-acyltransferases (Nat)"/>
    <property type="match status" value="1"/>
</dbReference>
<feature type="domain" description="N-acetyltransferase" evidence="1">
    <location>
        <begin position="12"/>
        <end position="170"/>
    </location>
</feature>
<dbReference type="Proteomes" id="UP001385892">
    <property type="component" value="Unassembled WGS sequence"/>
</dbReference>
<dbReference type="PROSITE" id="PS51186">
    <property type="entry name" value="GNAT"/>
    <property type="match status" value="1"/>
</dbReference>
<dbReference type="RefSeq" id="WP_340346820.1">
    <property type="nucleotide sequence ID" value="NZ_JBBKZT010000021.1"/>
</dbReference>
<comment type="caution">
    <text evidence="2">The sequence shown here is derived from an EMBL/GenBank/DDBJ whole genome shotgun (WGS) entry which is preliminary data.</text>
</comment>
<gene>
    <name evidence="2" type="ORF">WKW82_31795</name>
</gene>
<sequence>MSHIHQIETERLLLRQWRRSDFPVFAQMSGDDEVMRFFPAKLSEEESNAMAQRCSDLIEQRGWGFWATQEKSSGSFIGFIGLHIPIAELPFSPCVEIGWRLSRPSWGKGLATEGAGAALAFAFDRLFLAEVVSFTTLNNAPSERVMKRLGMQRDELTFQHPSLPNGHPLREHCLYRIFSDSLTRRSNRPPTASSHLVR</sequence>
<organism evidence="2 3">
    <name type="scientific">Variovorax rhizosphaerae</name>
    <dbReference type="NCBI Taxonomy" id="1836200"/>
    <lineage>
        <taxon>Bacteria</taxon>
        <taxon>Pseudomonadati</taxon>
        <taxon>Pseudomonadota</taxon>
        <taxon>Betaproteobacteria</taxon>
        <taxon>Burkholderiales</taxon>
        <taxon>Comamonadaceae</taxon>
        <taxon>Variovorax</taxon>
    </lineage>
</organism>
<dbReference type="PANTHER" id="PTHR43792">
    <property type="entry name" value="GNAT FAMILY, PUTATIVE (AFU_ORTHOLOGUE AFUA_3G00765)-RELATED-RELATED"/>
    <property type="match status" value="1"/>
</dbReference>